<name>A0AAN9L7N6_CANGL</name>
<evidence type="ECO:0000313" key="2">
    <source>
        <dbReference type="EMBL" id="KAK7330987.1"/>
    </source>
</evidence>
<evidence type="ECO:0000256" key="1">
    <source>
        <dbReference type="SAM" id="MobiDB-lite"/>
    </source>
</evidence>
<proteinExistence type="predicted"/>
<dbReference type="EMBL" id="JAYMYQ010000005">
    <property type="protein sequence ID" value="KAK7330987.1"/>
    <property type="molecule type" value="Genomic_DNA"/>
</dbReference>
<evidence type="ECO:0000313" key="3">
    <source>
        <dbReference type="Proteomes" id="UP001367508"/>
    </source>
</evidence>
<sequence length="79" mass="9002">MKGLIWSRKHGDKSIGVGGKKVREDNIEEGEECTEIRRDRKTLDLKRDETWMKALMEEGRSLEAIKSKKSDTSHESVGA</sequence>
<comment type="caution">
    <text evidence="2">The sequence shown here is derived from an EMBL/GenBank/DDBJ whole genome shotgun (WGS) entry which is preliminary data.</text>
</comment>
<keyword evidence="3" id="KW-1185">Reference proteome</keyword>
<dbReference type="Proteomes" id="UP001367508">
    <property type="component" value="Unassembled WGS sequence"/>
</dbReference>
<accession>A0AAN9L7N6</accession>
<dbReference type="AlphaFoldDB" id="A0AAN9L7N6"/>
<feature type="region of interest" description="Disordered" evidence="1">
    <location>
        <begin position="60"/>
        <end position="79"/>
    </location>
</feature>
<protein>
    <submittedName>
        <fullName evidence="2">Uncharacterized protein</fullName>
    </submittedName>
</protein>
<gene>
    <name evidence="2" type="ORF">VNO77_25194</name>
</gene>
<organism evidence="2 3">
    <name type="scientific">Canavalia gladiata</name>
    <name type="common">Sword bean</name>
    <name type="synonym">Dolichos gladiatus</name>
    <dbReference type="NCBI Taxonomy" id="3824"/>
    <lineage>
        <taxon>Eukaryota</taxon>
        <taxon>Viridiplantae</taxon>
        <taxon>Streptophyta</taxon>
        <taxon>Embryophyta</taxon>
        <taxon>Tracheophyta</taxon>
        <taxon>Spermatophyta</taxon>
        <taxon>Magnoliopsida</taxon>
        <taxon>eudicotyledons</taxon>
        <taxon>Gunneridae</taxon>
        <taxon>Pentapetalae</taxon>
        <taxon>rosids</taxon>
        <taxon>fabids</taxon>
        <taxon>Fabales</taxon>
        <taxon>Fabaceae</taxon>
        <taxon>Papilionoideae</taxon>
        <taxon>50 kb inversion clade</taxon>
        <taxon>NPAAA clade</taxon>
        <taxon>indigoferoid/millettioid clade</taxon>
        <taxon>Phaseoleae</taxon>
        <taxon>Canavalia</taxon>
    </lineage>
</organism>
<reference evidence="2 3" key="1">
    <citation type="submission" date="2024-01" db="EMBL/GenBank/DDBJ databases">
        <title>The genomes of 5 underutilized Papilionoideae crops provide insights into root nodulation and disease resistanc.</title>
        <authorList>
            <person name="Jiang F."/>
        </authorList>
    </citation>
    <scope>NUCLEOTIDE SEQUENCE [LARGE SCALE GENOMIC DNA]</scope>
    <source>
        <strain evidence="2">LVBAO_FW01</strain>
        <tissue evidence="2">Leaves</tissue>
    </source>
</reference>